<comment type="caution">
    <text evidence="1">The sequence shown here is derived from an EMBL/GenBank/DDBJ whole genome shotgun (WGS) entry which is preliminary data.</text>
</comment>
<name>A0ABD2P5C4_9CUCU</name>
<dbReference type="EMBL" id="JABFTP020000185">
    <property type="protein sequence ID" value="KAL3286198.1"/>
    <property type="molecule type" value="Genomic_DNA"/>
</dbReference>
<proteinExistence type="predicted"/>
<sequence length="158" mass="17930">MIPVANGMIYVFKNFEVNSFLPPVQKMLGRIQNSLQERFGNIEHSSTLFICTFLDPMFKHIAFRETSTADSLRKNITSLVAEKFAVKSANFSQIAKSSQGQDPDKRSEDAALASVWIEFDKIAAIYQPGGTHGSRAIIEVQRYVEYEVLPRQENPLKW</sequence>
<reference evidence="1 2" key="1">
    <citation type="journal article" date="2021" name="BMC Biol.">
        <title>Horizontally acquired antibacterial genes associated with adaptive radiation of ladybird beetles.</title>
        <authorList>
            <person name="Li H.S."/>
            <person name="Tang X.F."/>
            <person name="Huang Y.H."/>
            <person name="Xu Z.Y."/>
            <person name="Chen M.L."/>
            <person name="Du X.Y."/>
            <person name="Qiu B.Y."/>
            <person name="Chen P.T."/>
            <person name="Zhang W."/>
            <person name="Slipinski A."/>
            <person name="Escalona H.E."/>
            <person name="Waterhouse R.M."/>
            <person name="Zwick A."/>
            <person name="Pang H."/>
        </authorList>
    </citation>
    <scope>NUCLEOTIDE SEQUENCE [LARGE SCALE GENOMIC DNA]</scope>
    <source>
        <strain evidence="1">SYSU2018</strain>
    </source>
</reference>
<evidence type="ECO:0000313" key="1">
    <source>
        <dbReference type="EMBL" id="KAL3286198.1"/>
    </source>
</evidence>
<dbReference type="AlphaFoldDB" id="A0ABD2P5C4"/>
<evidence type="ECO:0000313" key="2">
    <source>
        <dbReference type="Proteomes" id="UP001516400"/>
    </source>
</evidence>
<protein>
    <submittedName>
        <fullName evidence="1">Uncharacterized protein</fullName>
    </submittedName>
</protein>
<organism evidence="1 2">
    <name type="scientific">Cryptolaemus montrouzieri</name>
    <dbReference type="NCBI Taxonomy" id="559131"/>
    <lineage>
        <taxon>Eukaryota</taxon>
        <taxon>Metazoa</taxon>
        <taxon>Ecdysozoa</taxon>
        <taxon>Arthropoda</taxon>
        <taxon>Hexapoda</taxon>
        <taxon>Insecta</taxon>
        <taxon>Pterygota</taxon>
        <taxon>Neoptera</taxon>
        <taxon>Endopterygota</taxon>
        <taxon>Coleoptera</taxon>
        <taxon>Polyphaga</taxon>
        <taxon>Cucujiformia</taxon>
        <taxon>Coccinelloidea</taxon>
        <taxon>Coccinellidae</taxon>
        <taxon>Scymninae</taxon>
        <taxon>Scymnini</taxon>
        <taxon>Cryptolaemus</taxon>
    </lineage>
</organism>
<dbReference type="Proteomes" id="UP001516400">
    <property type="component" value="Unassembled WGS sequence"/>
</dbReference>
<accession>A0ABD2P5C4</accession>
<gene>
    <name evidence="1" type="ORF">HHI36_000709</name>
</gene>
<keyword evidence="2" id="KW-1185">Reference proteome</keyword>